<name>A0A914A6S8_PATMI</name>
<evidence type="ECO:0000256" key="1">
    <source>
        <dbReference type="SAM" id="SignalP"/>
    </source>
</evidence>
<evidence type="ECO:0000313" key="4">
    <source>
        <dbReference type="Proteomes" id="UP000887568"/>
    </source>
</evidence>
<keyword evidence="1" id="KW-0732">Signal</keyword>
<feature type="signal peptide" evidence="1">
    <location>
        <begin position="1"/>
        <end position="22"/>
    </location>
</feature>
<dbReference type="GeneID" id="119730559"/>
<dbReference type="OrthoDB" id="2142040at2759"/>
<accession>A0A914A6S8</accession>
<evidence type="ECO:0000313" key="3">
    <source>
        <dbReference type="EnsemblMetazoa" id="XP_038059465.1"/>
    </source>
</evidence>
<feature type="domain" description="Farnesoic acid O-methyl transferase" evidence="2">
    <location>
        <begin position="126"/>
        <end position="247"/>
    </location>
</feature>
<dbReference type="EnsemblMetazoa" id="XM_038203537.1">
    <property type="protein sequence ID" value="XP_038059465.1"/>
    <property type="gene ID" value="LOC119730559"/>
</dbReference>
<evidence type="ECO:0000259" key="2">
    <source>
        <dbReference type="Pfam" id="PF12248"/>
    </source>
</evidence>
<protein>
    <recommendedName>
        <fullName evidence="2">Farnesoic acid O-methyl transferase domain-containing protein</fullName>
    </recommendedName>
</protein>
<dbReference type="InterPro" id="IPR022041">
    <property type="entry name" value="Methyltransf_FA"/>
</dbReference>
<organism evidence="3 4">
    <name type="scientific">Patiria miniata</name>
    <name type="common">Bat star</name>
    <name type="synonym">Asterina miniata</name>
    <dbReference type="NCBI Taxonomy" id="46514"/>
    <lineage>
        <taxon>Eukaryota</taxon>
        <taxon>Metazoa</taxon>
        <taxon>Echinodermata</taxon>
        <taxon>Eleutherozoa</taxon>
        <taxon>Asterozoa</taxon>
        <taxon>Asteroidea</taxon>
        <taxon>Valvatacea</taxon>
        <taxon>Valvatida</taxon>
        <taxon>Asterinidae</taxon>
        <taxon>Patiria</taxon>
    </lineage>
</organism>
<proteinExistence type="predicted"/>
<dbReference type="Proteomes" id="UP000887568">
    <property type="component" value="Unplaced"/>
</dbReference>
<dbReference type="RefSeq" id="XP_038059465.1">
    <property type="nucleotide sequence ID" value="XM_038203537.1"/>
</dbReference>
<dbReference type="OMA" id="GSEHRCA"/>
<dbReference type="PANTHER" id="PTHR36695:SF12">
    <property type="entry name" value="AGAP008648-PA"/>
    <property type="match status" value="1"/>
</dbReference>
<dbReference type="AlphaFoldDB" id="A0A914A6S8"/>
<dbReference type="Pfam" id="PF12248">
    <property type="entry name" value="Methyltransf_FA"/>
    <property type="match status" value="1"/>
</dbReference>
<reference evidence="3" key="1">
    <citation type="submission" date="2022-11" db="UniProtKB">
        <authorList>
            <consortium name="EnsemblMetazoa"/>
        </authorList>
    </citation>
    <scope>IDENTIFICATION</scope>
</reference>
<feature type="chain" id="PRO_5037633689" description="Farnesoic acid O-methyl transferase domain-containing protein" evidence="1">
    <location>
        <begin position="23"/>
        <end position="254"/>
    </location>
</feature>
<keyword evidence="4" id="KW-1185">Reference proteome</keyword>
<sequence length="254" mass="28175">MKVLQVILIAVIFCAEFSISNGSAPVKYSSNFGVSGHGNDKTVPRAQRVISSSVAGSEHRCAVKCLKNDRCWQFCHVATSGLCVLQDASLVQKSGGPSKVDNCTYFTRKVCNSTYQLKSRQKLFAFPAFNGNEFVLDFAVQADQAAKIVLSTDGTGGGIKYHLVLGQTGNTRTTIRRCFSCYVLKLVSTPGVLSAHKMRRFWLRYDHGTFALGKHQQAAFFEWTDPTPQDIPMRFFGFVSYNTPQIWAAYHTCN</sequence>
<dbReference type="PANTHER" id="PTHR36695">
    <property type="entry name" value="AGAP008648-PA"/>
    <property type="match status" value="1"/>
</dbReference>